<feature type="binding site" description="in other chain" evidence="7">
    <location>
        <position position="422"/>
    </location>
    <ligand>
        <name>substrate</name>
        <note>ligand shared between homodimeric partners</note>
    </ligand>
</feature>
<reference evidence="11 12" key="1">
    <citation type="journal article" date="2019" name="Nat. Ecol. Evol.">
        <title>Megaphylogeny resolves global patterns of mushroom evolution.</title>
        <authorList>
            <person name="Varga T."/>
            <person name="Krizsan K."/>
            <person name="Foldi C."/>
            <person name="Dima B."/>
            <person name="Sanchez-Garcia M."/>
            <person name="Sanchez-Ramirez S."/>
            <person name="Szollosi G.J."/>
            <person name="Szarkandi J.G."/>
            <person name="Papp V."/>
            <person name="Albert L."/>
            <person name="Andreopoulos W."/>
            <person name="Angelini C."/>
            <person name="Antonin V."/>
            <person name="Barry K.W."/>
            <person name="Bougher N.L."/>
            <person name="Buchanan P."/>
            <person name="Buyck B."/>
            <person name="Bense V."/>
            <person name="Catcheside P."/>
            <person name="Chovatia M."/>
            <person name="Cooper J."/>
            <person name="Damon W."/>
            <person name="Desjardin D."/>
            <person name="Finy P."/>
            <person name="Geml J."/>
            <person name="Haridas S."/>
            <person name="Hughes K."/>
            <person name="Justo A."/>
            <person name="Karasinski D."/>
            <person name="Kautmanova I."/>
            <person name="Kiss B."/>
            <person name="Kocsube S."/>
            <person name="Kotiranta H."/>
            <person name="LaButti K.M."/>
            <person name="Lechner B.E."/>
            <person name="Liimatainen K."/>
            <person name="Lipzen A."/>
            <person name="Lukacs Z."/>
            <person name="Mihaltcheva S."/>
            <person name="Morgado L.N."/>
            <person name="Niskanen T."/>
            <person name="Noordeloos M.E."/>
            <person name="Ohm R.A."/>
            <person name="Ortiz-Santana B."/>
            <person name="Ovrebo C."/>
            <person name="Racz N."/>
            <person name="Riley R."/>
            <person name="Savchenko A."/>
            <person name="Shiryaev A."/>
            <person name="Soop K."/>
            <person name="Spirin V."/>
            <person name="Szebenyi C."/>
            <person name="Tomsovsky M."/>
            <person name="Tulloss R.E."/>
            <person name="Uehling J."/>
            <person name="Grigoriev I.V."/>
            <person name="Vagvolgyi C."/>
            <person name="Papp T."/>
            <person name="Martin F.M."/>
            <person name="Miettinen O."/>
            <person name="Hibbett D.S."/>
            <person name="Nagy L.G."/>
        </authorList>
    </citation>
    <scope>NUCLEOTIDE SEQUENCE [LARGE SCALE GENOMIC DNA]</scope>
    <source>
        <strain evidence="11 12">OMC1185</strain>
    </source>
</reference>
<dbReference type="InterPro" id="IPR002933">
    <property type="entry name" value="Peptidase_M20"/>
</dbReference>
<dbReference type="PANTHER" id="PTHR43270:SF4">
    <property type="entry name" value="CARNOSINE DIPEPTIDASE 2, ISOFORM A"/>
    <property type="match status" value="1"/>
</dbReference>
<feature type="site" description="Important for catalytic activity" evidence="9">
    <location>
        <position position="233"/>
    </location>
</feature>
<comment type="similarity">
    <text evidence="1">Belongs to the peptidase M20A family.</text>
</comment>
<dbReference type="Pfam" id="PF01546">
    <property type="entry name" value="Peptidase_M20"/>
    <property type="match status" value="1"/>
</dbReference>
<keyword evidence="8" id="KW-0464">Manganese</keyword>
<evidence type="ECO:0000313" key="11">
    <source>
        <dbReference type="EMBL" id="TFK53202.1"/>
    </source>
</evidence>
<feature type="binding site" evidence="7">
    <location>
        <position position="233"/>
    </location>
    <ligand>
        <name>substrate</name>
        <note>ligand shared between homodimeric partners</note>
    </ligand>
</feature>
<evidence type="ECO:0000256" key="9">
    <source>
        <dbReference type="PIRSR" id="PIRSR037242-4"/>
    </source>
</evidence>
<dbReference type="GO" id="GO:0046872">
    <property type="term" value="F:metal ion binding"/>
    <property type="evidence" value="ECO:0007669"/>
    <property type="project" value="UniProtKB-KW"/>
</dbReference>
<feature type="active site" description="Proton acceptor" evidence="6">
    <location>
        <position position="167"/>
    </location>
</feature>
<name>A0A5C3N7I0_9AGAM</name>
<feature type="binding site" description="in other chain" evidence="7">
    <location>
        <position position="200"/>
    </location>
    <ligand>
        <name>substrate</name>
        <note>ligand shared between homodimeric partners</note>
    </ligand>
</feature>
<comment type="cofactor">
    <cofactor evidence="8">
        <name>Mn(2+)</name>
        <dbReference type="ChEBI" id="CHEBI:29035"/>
    </cofactor>
    <text evidence="8">Binds 2 manganese ions per subunit.</text>
</comment>
<feature type="binding site" evidence="8">
    <location>
        <position position="450"/>
    </location>
    <ligand>
        <name>Mn(2+)</name>
        <dbReference type="ChEBI" id="CHEBI:29035"/>
        <label>1</label>
    </ligand>
</feature>
<feature type="active site" evidence="6">
    <location>
        <position position="100"/>
    </location>
</feature>
<dbReference type="GO" id="GO:0070573">
    <property type="term" value="F:metallodipeptidase activity"/>
    <property type="evidence" value="ECO:0007669"/>
    <property type="project" value="InterPro"/>
</dbReference>
<evidence type="ECO:0000256" key="5">
    <source>
        <dbReference type="ARBA" id="ARBA00023049"/>
    </source>
</evidence>
<evidence type="ECO:0000256" key="7">
    <source>
        <dbReference type="PIRSR" id="PIRSR037242-2"/>
    </source>
</evidence>
<dbReference type="InterPro" id="IPR011650">
    <property type="entry name" value="Peptidase_M20_dimer"/>
</dbReference>
<evidence type="ECO:0000313" key="12">
    <source>
        <dbReference type="Proteomes" id="UP000305948"/>
    </source>
</evidence>
<dbReference type="EMBL" id="ML213508">
    <property type="protein sequence ID" value="TFK53202.1"/>
    <property type="molecule type" value="Genomic_DNA"/>
</dbReference>
<evidence type="ECO:0000256" key="8">
    <source>
        <dbReference type="PIRSR" id="PIRSR037242-3"/>
    </source>
</evidence>
<dbReference type="InterPro" id="IPR001261">
    <property type="entry name" value="ArgE/DapE_CS"/>
</dbReference>
<keyword evidence="3 8" id="KW-0479">Metal-binding</keyword>
<dbReference type="PIRSF" id="PIRSF037242">
    <property type="entry name" value="CNDP_dipeptidase"/>
    <property type="match status" value="1"/>
</dbReference>
<feature type="binding site" description="in other chain" evidence="7">
    <location>
        <position position="348"/>
    </location>
    <ligand>
        <name>substrate</name>
        <note>ligand shared between homodimeric partners</note>
    </ligand>
</feature>
<protein>
    <submittedName>
        <fullName evidence="11">CNDP dipeptidase</fullName>
    </submittedName>
</protein>
<evidence type="ECO:0000256" key="3">
    <source>
        <dbReference type="ARBA" id="ARBA00022723"/>
    </source>
</evidence>
<feature type="binding site" evidence="7">
    <location>
        <position position="335"/>
    </location>
    <ligand>
        <name>substrate</name>
        <note>ligand shared between homodimeric partners</note>
    </ligand>
</feature>
<evidence type="ECO:0000256" key="4">
    <source>
        <dbReference type="ARBA" id="ARBA00022801"/>
    </source>
</evidence>
<evidence type="ECO:0000256" key="2">
    <source>
        <dbReference type="ARBA" id="ARBA00022670"/>
    </source>
</evidence>
<dbReference type="InterPro" id="IPR017153">
    <property type="entry name" value="CNDP/DUG1"/>
</dbReference>
<dbReference type="OrthoDB" id="7832001at2759"/>
<feature type="domain" description="Peptidase M20 dimerisation" evidence="10">
    <location>
        <begin position="213"/>
        <end position="371"/>
    </location>
</feature>
<dbReference type="Gene3D" id="3.40.630.10">
    <property type="entry name" value="Zn peptidases"/>
    <property type="match status" value="1"/>
</dbReference>
<dbReference type="AlphaFoldDB" id="A0A5C3N7I0"/>
<sequence>MPAPAQFVEFVDTHADKFIQRLADAVAIPSVSGEAGRREDVVKMAHWLNGQLNSLGVTTELRDLGKHVMDGQELSLPPAILGRMGDDPKKKTILIYGHFDVQPAFKSDGWDTEPFKLVIDSKTGRLIGRGSTDDKGPIMGWLNVLETHKSLGLELPVNLRFCFEGMEESGSEGLDDLIVSETKKGKEGWFDGVDCVCISDNYWLNDRTPCLTYGLRGLSYFKIVVQGPARDLHSGMFGRAVHEPMTDLIALMSKLVTPDGKILVPGVDEMVPAADDEEKKIYNSLDYSIADVEDAVGGKIAISADKATVLMGRMRMPSLSLHGIEGAFYGAGAKTVIPAKVSGKFSIRLVPPQTPDKINPLVVKYLESEFAKLNSKNQLSVECLHGGKPWVADIKHWNYEAAIKATQAVYKKQPDLTREGGSIPVTLTFAESLGVNVLLLPMGRGDDGAHSTNEKLDRSNYIEGTKLLGTYLYEAAAISA</sequence>
<keyword evidence="12" id="KW-1185">Reference proteome</keyword>
<accession>A0A5C3N7I0</accession>
<feature type="binding site" evidence="8">
    <location>
        <position position="168"/>
    </location>
    <ligand>
        <name>Mn(2+)</name>
        <dbReference type="ChEBI" id="CHEBI:29035"/>
        <label>1</label>
    </ligand>
</feature>
<gene>
    <name evidence="11" type="ORF">OE88DRAFT_1626811</name>
</gene>
<evidence type="ECO:0000259" key="10">
    <source>
        <dbReference type="Pfam" id="PF07687"/>
    </source>
</evidence>
<dbReference type="Pfam" id="PF07687">
    <property type="entry name" value="M20_dimer"/>
    <property type="match status" value="1"/>
</dbReference>
<dbReference type="CDD" id="cd05676">
    <property type="entry name" value="M20_dipept_like_CNDP"/>
    <property type="match status" value="1"/>
</dbReference>
<dbReference type="InterPro" id="IPR051458">
    <property type="entry name" value="Cyt/Met_Dipeptidase"/>
</dbReference>
<feature type="binding site" evidence="8">
    <location>
        <position position="133"/>
    </location>
    <ligand>
        <name>Mn(2+)</name>
        <dbReference type="ChEBI" id="CHEBI:29035"/>
        <label>1</label>
    </ligand>
</feature>
<keyword evidence="2" id="KW-0645">Protease</keyword>
<feature type="binding site" evidence="8">
    <location>
        <position position="200"/>
    </location>
    <ligand>
        <name>Mn(2+)</name>
        <dbReference type="ChEBI" id="CHEBI:29035"/>
        <label>2</label>
    </ligand>
</feature>
<feature type="binding site" evidence="8">
    <location>
        <position position="133"/>
    </location>
    <ligand>
        <name>Mn(2+)</name>
        <dbReference type="ChEBI" id="CHEBI:29035"/>
        <label>2</label>
    </ligand>
</feature>
<organism evidence="11 12">
    <name type="scientific">Heliocybe sulcata</name>
    <dbReference type="NCBI Taxonomy" id="5364"/>
    <lineage>
        <taxon>Eukaryota</taxon>
        <taxon>Fungi</taxon>
        <taxon>Dikarya</taxon>
        <taxon>Basidiomycota</taxon>
        <taxon>Agaricomycotina</taxon>
        <taxon>Agaricomycetes</taxon>
        <taxon>Gloeophyllales</taxon>
        <taxon>Gloeophyllaceae</taxon>
        <taxon>Heliocybe</taxon>
    </lineage>
</organism>
<proteinExistence type="inferred from homology"/>
<keyword evidence="4" id="KW-0378">Hydrolase</keyword>
<dbReference type="PROSITE" id="PS00759">
    <property type="entry name" value="ARGE_DAPE_CPG2_2"/>
    <property type="match status" value="1"/>
</dbReference>
<evidence type="ECO:0000256" key="1">
    <source>
        <dbReference type="ARBA" id="ARBA00006247"/>
    </source>
</evidence>
<evidence type="ECO:0000256" key="6">
    <source>
        <dbReference type="PIRSR" id="PIRSR037242-1"/>
    </source>
</evidence>
<dbReference type="Proteomes" id="UP000305948">
    <property type="component" value="Unassembled WGS sequence"/>
</dbReference>
<feature type="binding site" evidence="8">
    <location>
        <position position="98"/>
    </location>
    <ligand>
        <name>Mn(2+)</name>
        <dbReference type="ChEBI" id="CHEBI:29035"/>
        <label>2</label>
    </ligand>
</feature>
<dbReference type="SUPFAM" id="SSF53187">
    <property type="entry name" value="Zn-dependent exopeptidases"/>
    <property type="match status" value="1"/>
</dbReference>
<dbReference type="GO" id="GO:0006508">
    <property type="term" value="P:proteolysis"/>
    <property type="evidence" value="ECO:0007669"/>
    <property type="project" value="UniProtKB-KW"/>
</dbReference>
<dbReference type="STRING" id="5364.A0A5C3N7I0"/>
<dbReference type="Gene3D" id="3.30.70.360">
    <property type="match status" value="1"/>
</dbReference>
<dbReference type="PANTHER" id="PTHR43270">
    <property type="entry name" value="BETA-ALA-HIS DIPEPTIDASE"/>
    <property type="match status" value="1"/>
</dbReference>
<keyword evidence="5" id="KW-0482">Metalloprotease</keyword>
<feature type="binding site" description="in other chain" evidence="7">
    <location>
        <position position="450"/>
    </location>
    <ligand>
        <name>substrate</name>
        <note>ligand shared between homodimeric partners</note>
    </ligand>
</feature>